<dbReference type="AlphaFoldDB" id="A0A1G1Y1Z8"/>
<sequence>MARLNQLKTDLKKLASPRRAKISQRFFKTGSGQYGAGDIFWGLTNPQQRQVAKTYSTLSLPEIQALLKSKIHEQRQTALMILTNQYPKADQKSREKIFRFYLGQTKNINNWDLVDLSAPRIVGQHLLNKPRAILYRLARSKNLWPRRIAIVATYSFIKKGELTDTFKIAKLLLNDKYDLIHKATGWMLREAGKIDQKAEEKFLRQYHRQMPRTMLRYAIEKFAEAKRQKYLKGI</sequence>
<organism evidence="1 2">
    <name type="scientific">Candidatus Buchananbacteria bacterium RIFCSPHIGHO2_01_FULL_44_11</name>
    <dbReference type="NCBI Taxonomy" id="1797535"/>
    <lineage>
        <taxon>Bacteria</taxon>
        <taxon>Candidatus Buchananiibacteriota</taxon>
    </lineage>
</organism>
<dbReference type="Gene3D" id="1.25.10.90">
    <property type="match status" value="1"/>
</dbReference>
<dbReference type="CDD" id="cd06561">
    <property type="entry name" value="AlkD_like"/>
    <property type="match status" value="1"/>
</dbReference>
<dbReference type="InterPro" id="IPR016024">
    <property type="entry name" value="ARM-type_fold"/>
</dbReference>
<dbReference type="PANTHER" id="PTHR34070:SF1">
    <property type="entry name" value="DNA ALKYLATION REPAIR PROTEIN"/>
    <property type="match status" value="1"/>
</dbReference>
<gene>
    <name evidence="1" type="ORF">A2744_01785</name>
</gene>
<dbReference type="PANTHER" id="PTHR34070">
    <property type="entry name" value="ARMADILLO-TYPE FOLD"/>
    <property type="match status" value="1"/>
</dbReference>
<reference evidence="1 2" key="1">
    <citation type="journal article" date="2016" name="Nat. Commun.">
        <title>Thousands of microbial genomes shed light on interconnected biogeochemical processes in an aquifer system.</title>
        <authorList>
            <person name="Anantharaman K."/>
            <person name="Brown C.T."/>
            <person name="Hug L.A."/>
            <person name="Sharon I."/>
            <person name="Castelle C.J."/>
            <person name="Probst A.J."/>
            <person name="Thomas B.C."/>
            <person name="Singh A."/>
            <person name="Wilkins M.J."/>
            <person name="Karaoz U."/>
            <person name="Brodie E.L."/>
            <person name="Williams K.H."/>
            <person name="Hubbard S.S."/>
            <person name="Banfield J.F."/>
        </authorList>
    </citation>
    <scope>NUCLEOTIDE SEQUENCE [LARGE SCALE GENOMIC DNA]</scope>
</reference>
<dbReference type="Proteomes" id="UP000178240">
    <property type="component" value="Unassembled WGS sequence"/>
</dbReference>
<dbReference type="STRING" id="1797535.A2744_01785"/>
<proteinExistence type="predicted"/>
<evidence type="ECO:0000313" key="1">
    <source>
        <dbReference type="EMBL" id="OGY46328.1"/>
    </source>
</evidence>
<dbReference type="Pfam" id="PF08713">
    <property type="entry name" value="DNA_alkylation"/>
    <property type="match status" value="1"/>
</dbReference>
<comment type="caution">
    <text evidence="1">The sequence shown here is derived from an EMBL/GenBank/DDBJ whole genome shotgun (WGS) entry which is preliminary data.</text>
</comment>
<evidence type="ECO:0000313" key="2">
    <source>
        <dbReference type="Proteomes" id="UP000178240"/>
    </source>
</evidence>
<protein>
    <submittedName>
        <fullName evidence="1">DNA alkylation repair protein</fullName>
    </submittedName>
</protein>
<dbReference type="EMBL" id="MHIE01000005">
    <property type="protein sequence ID" value="OGY46328.1"/>
    <property type="molecule type" value="Genomic_DNA"/>
</dbReference>
<dbReference type="SUPFAM" id="SSF48371">
    <property type="entry name" value="ARM repeat"/>
    <property type="match status" value="1"/>
</dbReference>
<dbReference type="InterPro" id="IPR014825">
    <property type="entry name" value="DNA_alkylation"/>
</dbReference>
<name>A0A1G1Y1Z8_9BACT</name>
<accession>A0A1G1Y1Z8</accession>